<keyword evidence="8" id="KW-1185">Reference proteome</keyword>
<keyword evidence="4 6" id="KW-1133">Transmembrane helix</keyword>
<feature type="transmembrane region" description="Helical" evidence="6">
    <location>
        <begin position="320"/>
        <end position="343"/>
    </location>
</feature>
<feature type="transmembrane region" description="Helical" evidence="6">
    <location>
        <begin position="355"/>
        <end position="376"/>
    </location>
</feature>
<dbReference type="EMBL" id="CP073910">
    <property type="protein sequence ID" value="QUT03912.1"/>
    <property type="molecule type" value="Genomic_DNA"/>
</dbReference>
<dbReference type="AlphaFoldDB" id="A0A975Q041"/>
<gene>
    <name evidence="7" type="ORF">KFK14_12205</name>
</gene>
<dbReference type="PANTHER" id="PTHR30250">
    <property type="entry name" value="PST FAMILY PREDICTED COLANIC ACID TRANSPORTER"/>
    <property type="match status" value="1"/>
</dbReference>
<dbReference type="KEGG" id="spph:KFK14_12205"/>
<feature type="transmembrane region" description="Helical" evidence="6">
    <location>
        <begin position="158"/>
        <end position="179"/>
    </location>
</feature>
<organism evidence="7 8">
    <name type="scientific">Sphingobium phenoxybenzoativorans</name>
    <dbReference type="NCBI Taxonomy" id="1592790"/>
    <lineage>
        <taxon>Bacteria</taxon>
        <taxon>Pseudomonadati</taxon>
        <taxon>Pseudomonadota</taxon>
        <taxon>Alphaproteobacteria</taxon>
        <taxon>Sphingomonadales</taxon>
        <taxon>Sphingomonadaceae</taxon>
        <taxon>Sphingobium</taxon>
    </lineage>
</organism>
<dbReference type="RefSeq" id="WP_212607822.1">
    <property type="nucleotide sequence ID" value="NZ_CP073910.1"/>
</dbReference>
<dbReference type="PANTHER" id="PTHR30250:SF26">
    <property type="entry name" value="PSMA PROTEIN"/>
    <property type="match status" value="1"/>
</dbReference>
<feature type="transmembrane region" description="Helical" evidence="6">
    <location>
        <begin position="382"/>
        <end position="399"/>
    </location>
</feature>
<feature type="transmembrane region" description="Helical" evidence="6">
    <location>
        <begin position="117"/>
        <end position="137"/>
    </location>
</feature>
<evidence type="ECO:0000256" key="6">
    <source>
        <dbReference type="SAM" id="Phobius"/>
    </source>
</evidence>
<evidence type="ECO:0000313" key="8">
    <source>
        <dbReference type="Proteomes" id="UP000681425"/>
    </source>
</evidence>
<proteinExistence type="predicted"/>
<reference evidence="7" key="1">
    <citation type="submission" date="2021-04" db="EMBL/GenBank/DDBJ databases">
        <title>Isolation of p-tert-butylphenol degrading bacteria Sphingobium phenoxybenzoativorans Tas13 from active sludge.</title>
        <authorList>
            <person name="Li Y."/>
        </authorList>
    </citation>
    <scope>NUCLEOTIDE SEQUENCE</scope>
    <source>
        <strain evidence="7">Tas13</strain>
    </source>
</reference>
<sequence>MANILRSSLISIAATGASLAAGFVSNIIASRMLGPSGAGLIAFSLWAATSASAVADLGLPQTMLRNAGAASGPGDAWKGLVHSALRTFLLSVMLVGAGMLGYAAWLGRHEDGGAWRWAVTAALFVAYALSAFSTAVARGRGRFGQTAVSTAIGGALQVPLVLIGAWFWGAAGALIGHVARYLPQALRLRGYFRHPARPLTPEMRSYAGNMWLSDLVENMILSRIEFLFLGIFFASTQIGYFASGLALAGLVEQIMLQISPALIVGFADAHSRGDMKSLQTSYSRVMRMVSLIIFPVTFGGAAIIPALLPLVFGEPFIPAIPAAVILMATVGAAALAVIPWGLISAASQSQQILRIQIFSGFLTIILLLAIVPWAGLEGAACSRAGVSLLTLAILLYIAARHIGIATPWAALIRTMIAGGLCAAAAAIPVMMIPPIPAIAVGVIAGALVYIFAIRLLRLVDPDDAGLLLAAVEGKLPGPAKRIAASLSAFIAPR</sequence>
<name>A0A975Q041_9SPHN</name>
<evidence type="ECO:0000256" key="4">
    <source>
        <dbReference type="ARBA" id="ARBA00022989"/>
    </source>
</evidence>
<dbReference type="InterPro" id="IPR050833">
    <property type="entry name" value="Poly_Biosynth_Transport"/>
</dbReference>
<evidence type="ECO:0000256" key="3">
    <source>
        <dbReference type="ARBA" id="ARBA00022692"/>
    </source>
</evidence>
<evidence type="ECO:0000313" key="7">
    <source>
        <dbReference type="EMBL" id="QUT03912.1"/>
    </source>
</evidence>
<feature type="transmembrane region" description="Helical" evidence="6">
    <location>
        <begin position="226"/>
        <end position="251"/>
    </location>
</feature>
<evidence type="ECO:0000256" key="1">
    <source>
        <dbReference type="ARBA" id="ARBA00004651"/>
    </source>
</evidence>
<keyword evidence="5 6" id="KW-0472">Membrane</keyword>
<feature type="transmembrane region" description="Helical" evidence="6">
    <location>
        <begin position="437"/>
        <end position="456"/>
    </location>
</feature>
<dbReference type="Proteomes" id="UP000681425">
    <property type="component" value="Chromosome"/>
</dbReference>
<evidence type="ECO:0000256" key="5">
    <source>
        <dbReference type="ARBA" id="ARBA00023136"/>
    </source>
</evidence>
<feature type="transmembrane region" description="Helical" evidence="6">
    <location>
        <begin position="411"/>
        <end position="431"/>
    </location>
</feature>
<feature type="transmembrane region" description="Helical" evidence="6">
    <location>
        <begin position="87"/>
        <end position="105"/>
    </location>
</feature>
<dbReference type="GO" id="GO:0005886">
    <property type="term" value="C:plasma membrane"/>
    <property type="evidence" value="ECO:0007669"/>
    <property type="project" value="UniProtKB-SubCell"/>
</dbReference>
<feature type="transmembrane region" description="Helical" evidence="6">
    <location>
        <begin position="285"/>
        <end position="308"/>
    </location>
</feature>
<accession>A0A975Q041</accession>
<dbReference type="Pfam" id="PF13440">
    <property type="entry name" value="Polysacc_synt_3"/>
    <property type="match status" value="1"/>
</dbReference>
<protein>
    <submittedName>
        <fullName evidence="7">Lipopolysaccharide biosynthesis protein</fullName>
    </submittedName>
</protein>
<keyword evidence="2" id="KW-1003">Cell membrane</keyword>
<keyword evidence="3 6" id="KW-0812">Transmembrane</keyword>
<comment type="subcellular location">
    <subcellularLocation>
        <location evidence="1">Cell membrane</location>
        <topology evidence="1">Multi-pass membrane protein</topology>
    </subcellularLocation>
</comment>
<evidence type="ECO:0000256" key="2">
    <source>
        <dbReference type="ARBA" id="ARBA00022475"/>
    </source>
</evidence>